<evidence type="ECO:0000313" key="3">
    <source>
        <dbReference type="Proteomes" id="UP000029120"/>
    </source>
</evidence>
<feature type="region of interest" description="Disordered" evidence="1">
    <location>
        <begin position="1"/>
        <end position="26"/>
    </location>
</feature>
<dbReference type="EMBL" id="CM002871">
    <property type="protein sequence ID" value="KFK39809.1"/>
    <property type="molecule type" value="Genomic_DNA"/>
</dbReference>
<feature type="region of interest" description="Disordered" evidence="1">
    <location>
        <begin position="196"/>
        <end position="223"/>
    </location>
</feature>
<accession>A0A087HCF7</accession>
<feature type="compositionally biased region" description="Low complexity" evidence="1">
    <location>
        <begin position="196"/>
        <end position="210"/>
    </location>
</feature>
<proteinExistence type="predicted"/>
<dbReference type="Gramene" id="KFK39809">
    <property type="protein sequence ID" value="KFK39809"/>
    <property type="gene ID" value="AALP_AA3G291200"/>
</dbReference>
<sequence length="243" mass="25665">MTMISKPSSSSFSSERTTSPGVNLKASPVIMDPISFTTEVEVSSSILVLTGATTSGQVDADLDIATPVVGMSNRTGNGSDEQKSRRLSEVSTRSGVEATTNPSAIVIIQDSEDNIEGVSLPVEEKNLAVQDGSQKIPFVNDADDMQREEKKRIAAKAKVDLEARRISTFWIGGTCEVLPSDAPAAQSLGVAPHASLPVSSNSPVVPSSSVAKATNVDEKQKLEEEIKSRDANLEAASTKVTYL</sequence>
<dbReference type="AlphaFoldDB" id="A0A087HCF7"/>
<feature type="region of interest" description="Disordered" evidence="1">
    <location>
        <begin position="69"/>
        <end position="95"/>
    </location>
</feature>
<feature type="compositionally biased region" description="Low complexity" evidence="1">
    <location>
        <begin position="1"/>
        <end position="19"/>
    </location>
</feature>
<evidence type="ECO:0000313" key="2">
    <source>
        <dbReference type="EMBL" id="KFK39809.1"/>
    </source>
</evidence>
<evidence type="ECO:0000256" key="1">
    <source>
        <dbReference type="SAM" id="MobiDB-lite"/>
    </source>
</evidence>
<reference evidence="3" key="1">
    <citation type="journal article" date="2015" name="Nat. Plants">
        <title>Genome expansion of Arabis alpina linked with retrotransposition and reduced symmetric DNA methylation.</title>
        <authorList>
            <person name="Willing E.M."/>
            <person name="Rawat V."/>
            <person name="Mandakova T."/>
            <person name="Maumus F."/>
            <person name="James G.V."/>
            <person name="Nordstroem K.J."/>
            <person name="Becker C."/>
            <person name="Warthmann N."/>
            <person name="Chica C."/>
            <person name="Szarzynska B."/>
            <person name="Zytnicki M."/>
            <person name="Albani M.C."/>
            <person name="Kiefer C."/>
            <person name="Bergonzi S."/>
            <person name="Castaings L."/>
            <person name="Mateos J.L."/>
            <person name="Berns M.C."/>
            <person name="Bujdoso N."/>
            <person name="Piofczyk T."/>
            <person name="de Lorenzo L."/>
            <person name="Barrero-Sicilia C."/>
            <person name="Mateos I."/>
            <person name="Piednoel M."/>
            <person name="Hagmann J."/>
            <person name="Chen-Min-Tao R."/>
            <person name="Iglesias-Fernandez R."/>
            <person name="Schuster S.C."/>
            <person name="Alonso-Blanco C."/>
            <person name="Roudier F."/>
            <person name="Carbonero P."/>
            <person name="Paz-Ares J."/>
            <person name="Davis S.J."/>
            <person name="Pecinka A."/>
            <person name="Quesneville H."/>
            <person name="Colot V."/>
            <person name="Lysak M.A."/>
            <person name="Weigel D."/>
            <person name="Coupland G."/>
            <person name="Schneeberger K."/>
        </authorList>
    </citation>
    <scope>NUCLEOTIDE SEQUENCE [LARGE SCALE GENOMIC DNA]</scope>
    <source>
        <strain evidence="3">cv. Pajares</strain>
    </source>
</reference>
<gene>
    <name evidence="2" type="ordered locus">AALP_Aa3g291200</name>
</gene>
<organism evidence="2 3">
    <name type="scientific">Arabis alpina</name>
    <name type="common">Alpine rock-cress</name>
    <dbReference type="NCBI Taxonomy" id="50452"/>
    <lineage>
        <taxon>Eukaryota</taxon>
        <taxon>Viridiplantae</taxon>
        <taxon>Streptophyta</taxon>
        <taxon>Embryophyta</taxon>
        <taxon>Tracheophyta</taxon>
        <taxon>Spermatophyta</taxon>
        <taxon>Magnoliopsida</taxon>
        <taxon>eudicotyledons</taxon>
        <taxon>Gunneridae</taxon>
        <taxon>Pentapetalae</taxon>
        <taxon>rosids</taxon>
        <taxon>malvids</taxon>
        <taxon>Brassicales</taxon>
        <taxon>Brassicaceae</taxon>
        <taxon>Arabideae</taxon>
        <taxon>Arabis</taxon>
    </lineage>
</organism>
<keyword evidence="3" id="KW-1185">Reference proteome</keyword>
<name>A0A087HCF7_ARAAL</name>
<dbReference type="Proteomes" id="UP000029120">
    <property type="component" value="Chromosome 3"/>
</dbReference>
<protein>
    <submittedName>
        <fullName evidence="2">Uncharacterized protein</fullName>
    </submittedName>
</protein>